<keyword evidence="3" id="KW-0413">Isomerase</keyword>
<evidence type="ECO:0000313" key="7">
    <source>
        <dbReference type="Proteomes" id="UP000614200"/>
    </source>
</evidence>
<dbReference type="RefSeq" id="WP_194702746.1">
    <property type="nucleotide sequence ID" value="NZ_JADKNH010000009.1"/>
</dbReference>
<sequence>MSENLVYEGIIEEIIFQNDETGFMIANLNTHEDYICIKGVLPFIKSGDRLRVSGKLEIHPIYGEQLTVNYLEHVKPKERDELFKYLSSGVIKGIGEATAQLMMQAFGEEALEVIHENPERLLEIPGIGPKKLEQIILSYKEQYELRDFIMYFQNLNITVHMAMKIYRKFGLEAIEKIETNPYILADEISGIGFRFADQIAQKMGIESKSPFRIASGIQYILNREAGSGNSFLGKKTLCYLTERELGIPGDLVEQMIAELAVKGDVQVEQMSPKIDHMPLDHDENGDGFTDLAVYLPTLFYAEQQVALKLVKLMMMNNQPPQTFVDEFIEAYQEERGILLGQNQKLAVTRVLESGVFVITGGPGTGKTTIINAVISAFEILDKKVLLAAPTGRAAKRMTEATQRESKTIHRLLEFQGDMEFQRNDQNPLEADVIIIDEISMVDILLMYRLLDAIKDGSHLILVGDSDQLPSVGPGSVLKEILASGMIPSVCLDEIYRQSETSLIAENAHKINRGQAPILNKKDKDFFFISRTKADQILKEIEMLVTDRLPNYYGFSAMEDIQILAPMKGTGVGVDALNTMLQSVLNPKASEKGEKKVGFKLFRKGDKVMQIKNNYNIDWTNRFGEEGKGVFNGDIGFITMIDEVYREMTVVFDQEKEVVYDYASLDELTLAYAVTVHKSQGSEFKVVIMPVSYGPPMLMSRNILYTAITRARELVVLVGDKKYLNQMIHQTHEERRLSNLKGRIAHFKNVWEELSKQKYN</sequence>
<keyword evidence="2 3" id="KW-0067">ATP-binding</keyword>
<feature type="domain" description="AAA+ ATPase" evidence="5">
    <location>
        <begin position="352"/>
        <end position="499"/>
    </location>
</feature>
<comment type="caution">
    <text evidence="6">The sequence shown here is derived from an EMBL/GenBank/DDBJ whole genome shotgun (WGS) entry which is preliminary data.</text>
</comment>
<dbReference type="InterPro" id="IPR041451">
    <property type="entry name" value="RecD2_SH13"/>
</dbReference>
<dbReference type="InterPro" id="IPR003583">
    <property type="entry name" value="Hlx-hairpin-Hlx_DNA-bd_motif"/>
</dbReference>
<keyword evidence="3" id="KW-0347">Helicase</keyword>
<dbReference type="HAMAP" id="MF_01488">
    <property type="entry name" value="RecD2"/>
    <property type="match status" value="1"/>
</dbReference>
<gene>
    <name evidence="3" type="primary">recD2</name>
    <name evidence="6" type="ORF">ISU02_15485</name>
</gene>
<dbReference type="SUPFAM" id="SSF47781">
    <property type="entry name" value="RuvA domain 2-like"/>
    <property type="match status" value="1"/>
</dbReference>
<dbReference type="InterPro" id="IPR010994">
    <property type="entry name" value="RuvA_2-like"/>
</dbReference>
<dbReference type="Pfam" id="PF13245">
    <property type="entry name" value="AAA_19"/>
    <property type="match status" value="1"/>
</dbReference>
<dbReference type="PANTHER" id="PTHR43788:SF6">
    <property type="entry name" value="DNA HELICASE B"/>
    <property type="match status" value="1"/>
</dbReference>
<evidence type="ECO:0000256" key="1">
    <source>
        <dbReference type="ARBA" id="ARBA00022741"/>
    </source>
</evidence>
<comment type="function">
    <text evidence="3">DNA-dependent ATPase and ATP-dependent 5'-3' DNA helicase. Has no activity on blunt DNA or DNA with 3'-overhangs, requires at least 10 bases of 5'-ssDNA for helicase activity.</text>
</comment>
<dbReference type="InterPro" id="IPR003593">
    <property type="entry name" value="AAA+_ATPase"/>
</dbReference>
<feature type="domain" description="Helix-hairpin-helix DNA-binding motif class 1" evidence="4">
    <location>
        <begin position="183"/>
        <end position="202"/>
    </location>
</feature>
<dbReference type="Pfam" id="PF14490">
    <property type="entry name" value="HHH_RecD2"/>
    <property type="match status" value="1"/>
</dbReference>
<feature type="domain" description="Helix-hairpin-helix DNA-binding motif class 1" evidence="4">
    <location>
        <begin position="84"/>
        <end position="105"/>
    </location>
</feature>
<dbReference type="Pfam" id="PF23139">
    <property type="entry name" value="OB_YrrC"/>
    <property type="match status" value="1"/>
</dbReference>
<dbReference type="EC" id="5.6.2.3" evidence="3"/>
<dbReference type="CDD" id="cd18809">
    <property type="entry name" value="SF1_C_RecD"/>
    <property type="match status" value="1"/>
</dbReference>
<comment type="catalytic activity">
    <reaction evidence="3">
        <text>ATP + H2O = ADP + phosphate + H(+)</text>
        <dbReference type="Rhea" id="RHEA:13065"/>
        <dbReference type="ChEBI" id="CHEBI:15377"/>
        <dbReference type="ChEBI" id="CHEBI:15378"/>
        <dbReference type="ChEBI" id="CHEBI:30616"/>
        <dbReference type="ChEBI" id="CHEBI:43474"/>
        <dbReference type="ChEBI" id="CHEBI:456216"/>
        <dbReference type="EC" id="5.6.2.3"/>
    </reaction>
</comment>
<dbReference type="Pfam" id="PF14520">
    <property type="entry name" value="HHH_5"/>
    <property type="match status" value="1"/>
</dbReference>
<feature type="binding site" evidence="3">
    <location>
        <begin position="363"/>
        <end position="367"/>
    </location>
    <ligand>
        <name>ATP</name>
        <dbReference type="ChEBI" id="CHEBI:30616"/>
    </ligand>
</feature>
<dbReference type="Gene3D" id="1.10.150.20">
    <property type="entry name" value="5' to 3' exonuclease, C-terminal subdomain"/>
    <property type="match status" value="1"/>
</dbReference>
<comment type="similarity">
    <text evidence="3">Belongs to the RecD family. RecD2 subfamily.</text>
</comment>
<dbReference type="InterPro" id="IPR050534">
    <property type="entry name" value="Coronavir_polyprotein_1ab"/>
</dbReference>
<dbReference type="NCBIfam" id="TIGR01448">
    <property type="entry name" value="recD_rel"/>
    <property type="match status" value="1"/>
</dbReference>
<dbReference type="InterPro" id="IPR027417">
    <property type="entry name" value="P-loop_NTPase"/>
</dbReference>
<dbReference type="EMBL" id="JADKNH010000009">
    <property type="protein sequence ID" value="MBF4694512.1"/>
    <property type="molecule type" value="Genomic_DNA"/>
</dbReference>
<organism evidence="6 7">
    <name type="scientific">Fusibacter ferrireducens</name>
    <dbReference type="NCBI Taxonomy" id="2785058"/>
    <lineage>
        <taxon>Bacteria</taxon>
        <taxon>Bacillati</taxon>
        <taxon>Bacillota</taxon>
        <taxon>Clostridia</taxon>
        <taxon>Eubacteriales</taxon>
        <taxon>Eubacteriales Family XII. Incertae Sedis</taxon>
        <taxon>Fusibacter</taxon>
    </lineage>
</organism>
<proteinExistence type="inferred from homology"/>
<dbReference type="Pfam" id="PF18335">
    <property type="entry name" value="SH3_13"/>
    <property type="match status" value="1"/>
</dbReference>
<dbReference type="Pfam" id="PF13538">
    <property type="entry name" value="UvrD_C_2"/>
    <property type="match status" value="1"/>
</dbReference>
<dbReference type="InterPro" id="IPR029493">
    <property type="entry name" value="RecD2-like_HHH"/>
</dbReference>
<feature type="domain" description="Helix-hairpin-helix DNA-binding motif class 1" evidence="4">
    <location>
        <begin position="119"/>
        <end position="138"/>
    </location>
</feature>
<dbReference type="CDD" id="cd17933">
    <property type="entry name" value="DEXSc_RecD-like"/>
    <property type="match status" value="1"/>
</dbReference>
<dbReference type="Gene3D" id="2.30.30.940">
    <property type="match status" value="1"/>
</dbReference>
<dbReference type="Gene3D" id="3.40.50.300">
    <property type="entry name" value="P-loop containing nucleotide triphosphate hydrolases"/>
    <property type="match status" value="2"/>
</dbReference>
<evidence type="ECO:0000256" key="3">
    <source>
        <dbReference type="HAMAP-Rule" id="MF_01488"/>
    </source>
</evidence>
<dbReference type="SMART" id="SM00382">
    <property type="entry name" value="AAA"/>
    <property type="match status" value="1"/>
</dbReference>
<keyword evidence="7" id="KW-1185">Reference proteome</keyword>
<dbReference type="PANTHER" id="PTHR43788">
    <property type="entry name" value="DNA2/NAM7 HELICASE FAMILY MEMBER"/>
    <property type="match status" value="1"/>
</dbReference>
<evidence type="ECO:0000259" key="5">
    <source>
        <dbReference type="SMART" id="SM00382"/>
    </source>
</evidence>
<dbReference type="Gene3D" id="1.10.10.2220">
    <property type="match status" value="1"/>
</dbReference>
<keyword evidence="3" id="KW-0378">Hydrolase</keyword>
<dbReference type="InterPro" id="IPR027785">
    <property type="entry name" value="UvrD-like_helicase_C"/>
</dbReference>
<reference evidence="6 7" key="1">
    <citation type="submission" date="2020-11" db="EMBL/GenBank/DDBJ databases">
        <title>Fusibacter basophilias sp. nov.</title>
        <authorList>
            <person name="Qiu D."/>
        </authorList>
    </citation>
    <scope>NUCLEOTIDE SEQUENCE [LARGE SCALE GENOMIC DNA]</scope>
    <source>
        <strain evidence="6 7">Q10-2</strain>
    </source>
</reference>
<dbReference type="SMART" id="SM00278">
    <property type="entry name" value="HhH1"/>
    <property type="match status" value="3"/>
</dbReference>
<dbReference type="SUPFAM" id="SSF52540">
    <property type="entry name" value="P-loop containing nucleoside triphosphate hydrolases"/>
    <property type="match status" value="2"/>
</dbReference>
<protein>
    <recommendedName>
        <fullName evidence="3">ATP-dependent RecD2 DNA helicase</fullName>
        <ecNumber evidence="3">5.6.2.3</ecNumber>
    </recommendedName>
    <alternativeName>
        <fullName evidence="3">DNA 5'-3' helicase subunit RecD2</fullName>
    </alternativeName>
</protein>
<evidence type="ECO:0000256" key="2">
    <source>
        <dbReference type="ARBA" id="ARBA00022840"/>
    </source>
</evidence>
<dbReference type="Proteomes" id="UP000614200">
    <property type="component" value="Unassembled WGS sequence"/>
</dbReference>
<evidence type="ECO:0000259" key="4">
    <source>
        <dbReference type="SMART" id="SM00278"/>
    </source>
</evidence>
<keyword evidence="1 3" id="KW-0547">Nucleotide-binding</keyword>
<accession>A0ABR9ZVL5</accession>
<name>A0ABR9ZVL5_9FIRM</name>
<dbReference type="InterPro" id="IPR055446">
    <property type="entry name" value="RecD2_N_OB"/>
</dbReference>
<dbReference type="InterPro" id="IPR006345">
    <property type="entry name" value="RecD2"/>
</dbReference>
<evidence type="ECO:0000313" key="6">
    <source>
        <dbReference type="EMBL" id="MBF4694512.1"/>
    </source>
</evidence>
<keyword evidence="3" id="KW-0238">DNA-binding</keyword>